<sequence length="216" mass="24368">MSSSSSPGQRPGQLRQHIAAKHLPNHAHPALAPLQHPRHRSHQPLNLLRVRPPQLPPAVHLHVPRPLRRLVKLPAPRHKAAPPAPARVQRPPVRIEPVWQNLHVVIRVMVPAPAPPALPIAIRRAIMRRIGRLPTMPARPPELVVAISVAPLVLGPGSFRLRLLDVVLLLVPNHRLLARWRKRPKRHRLSPTADGEPRRRNLDPRRRQLLGLIYGL</sequence>
<dbReference type="RefSeq" id="XP_073562885.1">
    <property type="nucleotide sequence ID" value="XM_073698672.1"/>
</dbReference>
<protein>
    <submittedName>
        <fullName evidence="1">Uncharacterized protein</fullName>
    </submittedName>
</protein>
<keyword evidence="2" id="KW-1185">Reference proteome</keyword>
<evidence type="ECO:0000313" key="1">
    <source>
        <dbReference type="EMBL" id="TFB06684.1"/>
    </source>
</evidence>
<accession>A0ABY2HE82</accession>
<reference evidence="1 2" key="1">
    <citation type="submission" date="2018-01" db="EMBL/GenBank/DDBJ databases">
        <title>Genome characterization of the sugarcane-associated fungus Trichoderma ghanense CCMA-1212 and their application in lignocelulose bioconversion.</title>
        <authorList>
            <person name="Steindorff A.S."/>
            <person name="Mendes T.D."/>
            <person name="Vilela E.S.D."/>
            <person name="Rodrigues D.S."/>
            <person name="Formighieri E.F."/>
            <person name="Melo I.S."/>
            <person name="Favaro L.C.L."/>
        </authorList>
    </citation>
    <scope>NUCLEOTIDE SEQUENCE [LARGE SCALE GENOMIC DNA]</scope>
    <source>
        <strain evidence="1 2">CCMA-1212</strain>
    </source>
</reference>
<organism evidence="1 2">
    <name type="scientific">Trichoderma ghanense</name>
    <dbReference type="NCBI Taxonomy" id="65468"/>
    <lineage>
        <taxon>Eukaryota</taxon>
        <taxon>Fungi</taxon>
        <taxon>Dikarya</taxon>
        <taxon>Ascomycota</taxon>
        <taxon>Pezizomycotina</taxon>
        <taxon>Sordariomycetes</taxon>
        <taxon>Hypocreomycetidae</taxon>
        <taxon>Hypocreales</taxon>
        <taxon>Hypocreaceae</taxon>
        <taxon>Trichoderma</taxon>
    </lineage>
</organism>
<dbReference type="GeneID" id="300573122"/>
<dbReference type="EMBL" id="PPTA01000001">
    <property type="protein sequence ID" value="TFB06684.1"/>
    <property type="molecule type" value="Genomic_DNA"/>
</dbReference>
<comment type="caution">
    <text evidence="1">The sequence shown here is derived from an EMBL/GenBank/DDBJ whole genome shotgun (WGS) entry which is preliminary data.</text>
</comment>
<evidence type="ECO:0000313" key="2">
    <source>
        <dbReference type="Proteomes" id="UP001642720"/>
    </source>
</evidence>
<proteinExistence type="predicted"/>
<gene>
    <name evidence="1" type="ORF">CCMA1212_001239</name>
</gene>
<name>A0ABY2HE82_9HYPO</name>
<dbReference type="Proteomes" id="UP001642720">
    <property type="component" value="Unassembled WGS sequence"/>
</dbReference>